<dbReference type="PANTHER" id="PTHR30055:SF234">
    <property type="entry name" value="HTH-TYPE TRANSCRIPTIONAL REGULATOR BETI"/>
    <property type="match status" value="1"/>
</dbReference>
<evidence type="ECO:0000256" key="1">
    <source>
        <dbReference type="ARBA" id="ARBA00023015"/>
    </source>
</evidence>
<dbReference type="RefSeq" id="WP_177226503.1">
    <property type="nucleotide sequence ID" value="NZ_FNOK01000013.1"/>
</dbReference>
<evidence type="ECO:0000313" key="8">
    <source>
        <dbReference type="Proteomes" id="UP000199529"/>
    </source>
</evidence>
<evidence type="ECO:0000256" key="5">
    <source>
        <dbReference type="SAM" id="MobiDB-lite"/>
    </source>
</evidence>
<dbReference type="PRINTS" id="PR00455">
    <property type="entry name" value="HTHTETR"/>
</dbReference>
<accession>A0A1H3DKH0</accession>
<dbReference type="Proteomes" id="UP000199529">
    <property type="component" value="Unassembled WGS sequence"/>
</dbReference>
<dbReference type="SUPFAM" id="SSF46689">
    <property type="entry name" value="Homeodomain-like"/>
    <property type="match status" value="1"/>
</dbReference>
<feature type="domain" description="HTH tetR-type" evidence="6">
    <location>
        <begin position="19"/>
        <end position="79"/>
    </location>
</feature>
<dbReference type="GO" id="GO:0003700">
    <property type="term" value="F:DNA-binding transcription factor activity"/>
    <property type="evidence" value="ECO:0007669"/>
    <property type="project" value="TreeGrafter"/>
</dbReference>
<dbReference type="AlphaFoldDB" id="A0A1H3DKH0"/>
<proteinExistence type="predicted"/>
<name>A0A1H3DKH0_9PSEU</name>
<dbReference type="Pfam" id="PF17925">
    <property type="entry name" value="TetR_C_20"/>
    <property type="match status" value="1"/>
</dbReference>
<dbReference type="PROSITE" id="PS50977">
    <property type="entry name" value="HTH_TETR_2"/>
    <property type="match status" value="1"/>
</dbReference>
<dbReference type="Gene3D" id="1.10.357.10">
    <property type="entry name" value="Tetracycline Repressor, domain 2"/>
    <property type="match status" value="1"/>
</dbReference>
<dbReference type="InterPro" id="IPR001647">
    <property type="entry name" value="HTH_TetR"/>
</dbReference>
<reference evidence="8" key="1">
    <citation type="submission" date="2016-10" db="EMBL/GenBank/DDBJ databases">
        <authorList>
            <person name="Varghese N."/>
            <person name="Submissions S."/>
        </authorList>
    </citation>
    <scope>NUCLEOTIDE SEQUENCE [LARGE SCALE GENOMIC DNA]</scope>
    <source>
        <strain evidence="8">CGMCC 4.3530</strain>
    </source>
</reference>
<gene>
    <name evidence="7" type="ORF">SAMN05216215_1013134</name>
</gene>
<feature type="DNA-binding region" description="H-T-H motif" evidence="4">
    <location>
        <begin position="42"/>
        <end position="61"/>
    </location>
</feature>
<sequence length="210" mass="23087">MPRIAEARPAAEPSSQEQKARQRRILRAAAGLAAERGLDRVQMHDVAKEAGVAIATLYRYFPSKTHLFTAVMAEQVEQLDKLARPPRSDQDPVDAVCELLLRSTRQLLSKPLLASAMMQSNVQANAATVNEAIRIDKMMNEAVFRMLGLESPTARDVRLVSLVIECWYGMLSSALNGRISMADVEVEIRLACGLLLAARSNAPDQTSLDD</sequence>
<protein>
    <submittedName>
        <fullName evidence="7">Transcriptional regulator, TetR family</fullName>
    </submittedName>
</protein>
<evidence type="ECO:0000256" key="3">
    <source>
        <dbReference type="ARBA" id="ARBA00023163"/>
    </source>
</evidence>
<dbReference type="STRING" id="418495.SAMN05216215_1013134"/>
<dbReference type="EMBL" id="FNOK01000013">
    <property type="protein sequence ID" value="SDX66608.1"/>
    <property type="molecule type" value="Genomic_DNA"/>
</dbReference>
<dbReference type="InterPro" id="IPR009057">
    <property type="entry name" value="Homeodomain-like_sf"/>
</dbReference>
<dbReference type="Pfam" id="PF00440">
    <property type="entry name" value="TetR_N"/>
    <property type="match status" value="1"/>
</dbReference>
<feature type="region of interest" description="Disordered" evidence="5">
    <location>
        <begin position="1"/>
        <end position="20"/>
    </location>
</feature>
<organism evidence="7 8">
    <name type="scientific">Saccharopolyspora shandongensis</name>
    <dbReference type="NCBI Taxonomy" id="418495"/>
    <lineage>
        <taxon>Bacteria</taxon>
        <taxon>Bacillati</taxon>
        <taxon>Actinomycetota</taxon>
        <taxon>Actinomycetes</taxon>
        <taxon>Pseudonocardiales</taxon>
        <taxon>Pseudonocardiaceae</taxon>
        <taxon>Saccharopolyspora</taxon>
    </lineage>
</organism>
<keyword evidence="1" id="KW-0805">Transcription regulation</keyword>
<dbReference type="GO" id="GO:0000976">
    <property type="term" value="F:transcription cis-regulatory region binding"/>
    <property type="evidence" value="ECO:0007669"/>
    <property type="project" value="TreeGrafter"/>
</dbReference>
<dbReference type="InterPro" id="IPR041642">
    <property type="entry name" value="KstR_C"/>
</dbReference>
<keyword evidence="2 4" id="KW-0238">DNA-binding</keyword>
<evidence type="ECO:0000256" key="2">
    <source>
        <dbReference type="ARBA" id="ARBA00023125"/>
    </source>
</evidence>
<keyword evidence="3" id="KW-0804">Transcription</keyword>
<evidence type="ECO:0000259" key="6">
    <source>
        <dbReference type="PROSITE" id="PS50977"/>
    </source>
</evidence>
<keyword evidence="8" id="KW-1185">Reference proteome</keyword>
<dbReference type="InterPro" id="IPR050109">
    <property type="entry name" value="HTH-type_TetR-like_transc_reg"/>
</dbReference>
<evidence type="ECO:0000256" key="4">
    <source>
        <dbReference type="PROSITE-ProRule" id="PRU00335"/>
    </source>
</evidence>
<feature type="compositionally biased region" description="Low complexity" evidence="5">
    <location>
        <begin position="1"/>
        <end position="13"/>
    </location>
</feature>
<dbReference type="PANTHER" id="PTHR30055">
    <property type="entry name" value="HTH-TYPE TRANSCRIPTIONAL REGULATOR RUTR"/>
    <property type="match status" value="1"/>
</dbReference>
<evidence type="ECO:0000313" key="7">
    <source>
        <dbReference type="EMBL" id="SDX66608.1"/>
    </source>
</evidence>